<protein>
    <submittedName>
        <fullName evidence="1">Uncharacterized protein</fullName>
    </submittedName>
</protein>
<dbReference type="AlphaFoldDB" id="A0A1E3PXU1"/>
<evidence type="ECO:0000313" key="2">
    <source>
        <dbReference type="Proteomes" id="UP000094385"/>
    </source>
</evidence>
<dbReference type="Proteomes" id="UP000094385">
    <property type="component" value="Unassembled WGS sequence"/>
</dbReference>
<gene>
    <name evidence="1" type="ORF">LIPSTDRAFT_177729</name>
</gene>
<dbReference type="EMBL" id="KV454301">
    <property type="protein sequence ID" value="ODQ70231.1"/>
    <property type="molecule type" value="Genomic_DNA"/>
</dbReference>
<evidence type="ECO:0000313" key="1">
    <source>
        <dbReference type="EMBL" id="ODQ70231.1"/>
    </source>
</evidence>
<keyword evidence="2" id="KW-1185">Reference proteome</keyword>
<dbReference type="OrthoDB" id="10536578at2759"/>
<name>A0A1E3PXU1_LIPST</name>
<proteinExistence type="predicted"/>
<accession>A0A1E3PXU1</accession>
<sequence>MPDLFTPLFRTQKYRRHYFPNHVTRRLRMLILASRVNCFPWFVFIHRFLSENYHTRYIMSYDEYLTPSYEDEEDDDVVIIMAIASLGSLDVRRNRFYLTRPVLRTPIKSPWQIMRFR</sequence>
<organism evidence="1 2">
    <name type="scientific">Lipomyces starkeyi NRRL Y-11557</name>
    <dbReference type="NCBI Taxonomy" id="675824"/>
    <lineage>
        <taxon>Eukaryota</taxon>
        <taxon>Fungi</taxon>
        <taxon>Dikarya</taxon>
        <taxon>Ascomycota</taxon>
        <taxon>Saccharomycotina</taxon>
        <taxon>Lipomycetes</taxon>
        <taxon>Lipomycetales</taxon>
        <taxon>Lipomycetaceae</taxon>
        <taxon>Lipomyces</taxon>
    </lineage>
</organism>
<reference evidence="1 2" key="1">
    <citation type="journal article" date="2016" name="Proc. Natl. Acad. Sci. U.S.A.">
        <title>Comparative genomics of biotechnologically important yeasts.</title>
        <authorList>
            <person name="Riley R."/>
            <person name="Haridas S."/>
            <person name="Wolfe K.H."/>
            <person name="Lopes M.R."/>
            <person name="Hittinger C.T."/>
            <person name="Goeker M."/>
            <person name="Salamov A.A."/>
            <person name="Wisecaver J.H."/>
            <person name="Long T.M."/>
            <person name="Calvey C.H."/>
            <person name="Aerts A.L."/>
            <person name="Barry K.W."/>
            <person name="Choi C."/>
            <person name="Clum A."/>
            <person name="Coughlan A.Y."/>
            <person name="Deshpande S."/>
            <person name="Douglass A.P."/>
            <person name="Hanson S.J."/>
            <person name="Klenk H.-P."/>
            <person name="LaButti K.M."/>
            <person name="Lapidus A."/>
            <person name="Lindquist E.A."/>
            <person name="Lipzen A.M."/>
            <person name="Meier-Kolthoff J.P."/>
            <person name="Ohm R.A."/>
            <person name="Otillar R.P."/>
            <person name="Pangilinan J.L."/>
            <person name="Peng Y."/>
            <person name="Rokas A."/>
            <person name="Rosa C.A."/>
            <person name="Scheuner C."/>
            <person name="Sibirny A.A."/>
            <person name="Slot J.C."/>
            <person name="Stielow J.B."/>
            <person name="Sun H."/>
            <person name="Kurtzman C.P."/>
            <person name="Blackwell M."/>
            <person name="Grigoriev I.V."/>
            <person name="Jeffries T.W."/>
        </authorList>
    </citation>
    <scope>NUCLEOTIDE SEQUENCE [LARGE SCALE GENOMIC DNA]</scope>
    <source>
        <strain evidence="1 2">NRRL Y-11557</strain>
    </source>
</reference>